<gene>
    <name evidence="2" type="ORF">OBRU01_01023</name>
</gene>
<evidence type="ECO:0000313" key="3">
    <source>
        <dbReference type="Proteomes" id="UP000037510"/>
    </source>
</evidence>
<protein>
    <submittedName>
        <fullName evidence="2">Uncharacterized protein</fullName>
    </submittedName>
</protein>
<evidence type="ECO:0000313" key="2">
    <source>
        <dbReference type="EMBL" id="KOB78965.1"/>
    </source>
</evidence>
<reference evidence="2 3" key="1">
    <citation type="journal article" date="2015" name="Genome Biol. Evol.">
        <title>The genome of winter moth (Operophtera brumata) provides a genomic perspective on sexual dimorphism and phenology.</title>
        <authorList>
            <person name="Derks M.F."/>
            <person name="Smit S."/>
            <person name="Salis L."/>
            <person name="Schijlen E."/>
            <person name="Bossers A."/>
            <person name="Mateman C."/>
            <person name="Pijl A.S."/>
            <person name="de Ridder D."/>
            <person name="Groenen M.A."/>
            <person name="Visser M.E."/>
            <person name="Megens H.J."/>
        </authorList>
    </citation>
    <scope>NUCLEOTIDE SEQUENCE [LARGE SCALE GENOMIC DNA]</scope>
    <source>
        <strain evidence="2">WM2013NL</strain>
        <tissue evidence="2">Head and thorax</tissue>
    </source>
</reference>
<evidence type="ECO:0000256" key="1">
    <source>
        <dbReference type="SAM" id="MobiDB-lite"/>
    </source>
</evidence>
<name>A0A0L7LU25_OPEBR</name>
<comment type="caution">
    <text evidence="2">The sequence shown here is derived from an EMBL/GenBank/DDBJ whole genome shotgun (WGS) entry which is preliminary data.</text>
</comment>
<sequence length="278" mass="31386">MRITANPLNYNYADPDDAIRDNGNVMVTSFDNPNSIELPSQNERRERVIDSTTYCKKPSRHARTQSGEGHWHPIQDDFDDNPVDKLASKEDCARLFEFDNDAPLIMENKDYREIVGLNRGTDDSRRTFAKPESPDYMHDSGIGSTSPEVKRATIVGNPMYSRGPAPAPSAPGEPLGIDDLHMDYDQIMHYFHNLKHISKAPIDVHLTRDTSEYGQAGDSTVDTRNNNTYSNDAHIYENVQGRSEVAPTQKLCNSIANNNTFMKTQLKFLLDNLSEAYE</sequence>
<dbReference type="Proteomes" id="UP000037510">
    <property type="component" value="Unassembled WGS sequence"/>
</dbReference>
<organism evidence="2 3">
    <name type="scientific">Operophtera brumata</name>
    <name type="common">Winter moth</name>
    <name type="synonym">Phalaena brumata</name>
    <dbReference type="NCBI Taxonomy" id="104452"/>
    <lineage>
        <taxon>Eukaryota</taxon>
        <taxon>Metazoa</taxon>
        <taxon>Ecdysozoa</taxon>
        <taxon>Arthropoda</taxon>
        <taxon>Hexapoda</taxon>
        <taxon>Insecta</taxon>
        <taxon>Pterygota</taxon>
        <taxon>Neoptera</taxon>
        <taxon>Endopterygota</taxon>
        <taxon>Lepidoptera</taxon>
        <taxon>Glossata</taxon>
        <taxon>Ditrysia</taxon>
        <taxon>Geometroidea</taxon>
        <taxon>Geometridae</taxon>
        <taxon>Larentiinae</taxon>
        <taxon>Operophtera</taxon>
    </lineage>
</organism>
<proteinExistence type="predicted"/>
<feature type="region of interest" description="Disordered" evidence="1">
    <location>
        <begin position="56"/>
        <end position="79"/>
    </location>
</feature>
<accession>A0A0L7LU25</accession>
<feature type="region of interest" description="Disordered" evidence="1">
    <location>
        <begin position="123"/>
        <end position="146"/>
    </location>
</feature>
<dbReference type="EMBL" id="JTDY01000086">
    <property type="protein sequence ID" value="KOB78965.1"/>
    <property type="molecule type" value="Genomic_DNA"/>
</dbReference>
<dbReference type="STRING" id="104452.A0A0L7LU25"/>
<dbReference type="AlphaFoldDB" id="A0A0L7LU25"/>
<keyword evidence="3" id="KW-1185">Reference proteome</keyword>